<reference evidence="1 2" key="1">
    <citation type="journal article" date="2022" name="Genome Biol. Evol.">
        <title>The Spruce Budworm Genome: Reconstructing the Evolutionary History of Antifreeze Proteins.</title>
        <authorList>
            <person name="Beliveau C."/>
            <person name="Gagne P."/>
            <person name="Picq S."/>
            <person name="Vernygora O."/>
            <person name="Keeling C.I."/>
            <person name="Pinkney K."/>
            <person name="Doucet D."/>
            <person name="Wen F."/>
            <person name="Johnston J.S."/>
            <person name="Maaroufi H."/>
            <person name="Boyle B."/>
            <person name="Laroche J."/>
            <person name="Dewar K."/>
            <person name="Juretic N."/>
            <person name="Blackburn G."/>
            <person name="Nisole A."/>
            <person name="Brunet B."/>
            <person name="Brandao M."/>
            <person name="Lumley L."/>
            <person name="Duan J."/>
            <person name="Quan G."/>
            <person name="Lucarotti C.J."/>
            <person name="Roe A.D."/>
            <person name="Sperling F.A.H."/>
            <person name="Levesque R.C."/>
            <person name="Cusson M."/>
        </authorList>
    </citation>
    <scope>NUCLEOTIDE SEQUENCE [LARGE SCALE GENOMIC DNA]</scope>
    <source>
        <strain evidence="1">Glfc:IPQL:Cfum</strain>
    </source>
</reference>
<proteinExistence type="predicted"/>
<dbReference type="Proteomes" id="UP001064048">
    <property type="component" value="Chromosome 14"/>
</dbReference>
<organism evidence="1 2">
    <name type="scientific">Choristoneura fumiferana</name>
    <name type="common">Spruce budworm moth</name>
    <name type="synonym">Archips fumiferana</name>
    <dbReference type="NCBI Taxonomy" id="7141"/>
    <lineage>
        <taxon>Eukaryota</taxon>
        <taxon>Metazoa</taxon>
        <taxon>Ecdysozoa</taxon>
        <taxon>Arthropoda</taxon>
        <taxon>Hexapoda</taxon>
        <taxon>Insecta</taxon>
        <taxon>Pterygota</taxon>
        <taxon>Neoptera</taxon>
        <taxon>Endopterygota</taxon>
        <taxon>Lepidoptera</taxon>
        <taxon>Glossata</taxon>
        <taxon>Ditrysia</taxon>
        <taxon>Tortricoidea</taxon>
        <taxon>Tortricidae</taxon>
        <taxon>Tortricinae</taxon>
        <taxon>Choristoneura</taxon>
    </lineage>
</organism>
<keyword evidence="2" id="KW-1185">Reference proteome</keyword>
<name>A0ACC0J7Y9_CHOFU</name>
<protein>
    <submittedName>
        <fullName evidence="1">Uncharacterized protein</fullName>
    </submittedName>
</protein>
<evidence type="ECO:0000313" key="1">
    <source>
        <dbReference type="EMBL" id="KAI8420233.1"/>
    </source>
</evidence>
<gene>
    <name evidence="1" type="ORF">MSG28_008775</name>
</gene>
<sequence>MHAKATYELWRELCSGFDNEEIRRRTKVSDIAKRISSLKWQWAGLWHGEQMVVGAEKISNGDRESASAASWSCVRLPPLPPQPPRAAADPLPCCSYDVFTELDPLGTGRSKPYVDKKLFFQELKNPPKKVLKDLVPTQLLTDIPAEKPGDYQATMTSLSRQSGGTVSIGRPLCPGHFFATVDPFEETDPFDSTDPFSESFKDDPFTSMQEFPKAPRDAGAVLREEVKRKLTREDRGEGEGRNVFNGPLQVTLPPEPVPKSPRLQRQNTTDTSAIRQRPQPSSKLSVDNASPPPPLPPKKISELAIARPPPRPPQPDDEGPPLPRPVRKKEPLADRSMKPRLSSAATTSSEDEYLSPAPPPLPAARRFDITLSQLLTCSMDELAHRLRVPAATLSSMTLPQLTDYLRSYLAADNDRAVTNQHTSFNLTLSTNMCIIKTNALSFAAYSHFKPQFEDNFAPTEVSDTFVANFDDFDKKANTTYDRYAAFREIQEQELKEKSILDPIDDKSVESEPKQDSDEKEELAAINDIMRTNQEREDIKENNRSPLKTLDELTLDSFNMFRKSVSPKPTQIDLKIEDIKSVMKNLQLEQSRRSVSPRENNNEVKTENTNDRYAALREITITEPQDEFESIPPEAPKERKRSDEKSDGFDNSDFFDCIDNSSLSFSHVDDAFRKSPVVKEKEEVKVEEKKETPAELAPARDLQPPARLSAGSISDVASGSSPDTKEKCVSPRGTTRAGRWAVLGAGASPWSSDSRDSEPRHAWREGRRRRHHSPAAPRDLTPSREQSVGVVCVLRQPATESRAPEEKGYEIARNISS</sequence>
<dbReference type="EMBL" id="CM046114">
    <property type="protein sequence ID" value="KAI8420233.1"/>
    <property type="molecule type" value="Genomic_DNA"/>
</dbReference>
<evidence type="ECO:0000313" key="2">
    <source>
        <dbReference type="Proteomes" id="UP001064048"/>
    </source>
</evidence>
<comment type="caution">
    <text evidence="1">The sequence shown here is derived from an EMBL/GenBank/DDBJ whole genome shotgun (WGS) entry which is preliminary data.</text>
</comment>
<accession>A0ACC0J7Y9</accession>